<gene>
    <name evidence="2" type="ORF">SBVP3_0045</name>
</gene>
<dbReference type="OrthoDB" id="20804at10239"/>
<dbReference type="RefSeq" id="YP_009207510.1">
    <property type="nucleotide sequence ID" value="NC_028895.1"/>
</dbReference>
<dbReference type="InterPro" id="IPR009045">
    <property type="entry name" value="Zn_M74/Hedgehog-like"/>
</dbReference>
<dbReference type="KEGG" id="vg:26634023"/>
<proteinExistence type="predicted"/>
<dbReference type="Pfam" id="PF08291">
    <property type="entry name" value="Peptidase_M15_3"/>
    <property type="match status" value="1"/>
</dbReference>
<organism evidence="2 3">
    <name type="scientific">Vibrio phage phi 3</name>
    <dbReference type="NCBI Taxonomy" id="1589298"/>
    <lineage>
        <taxon>Viruses</taxon>
        <taxon>Duplodnaviria</taxon>
        <taxon>Heunggongvirae</taxon>
        <taxon>Uroviricota</taxon>
        <taxon>Caudoviricetes</taxon>
        <taxon>Demerecviridae</taxon>
        <taxon>Ermolyevavirinae</taxon>
        <taxon>Jesfedecavirus</taxon>
        <taxon>Jesfedecavirus phi3</taxon>
    </lineage>
</organism>
<name>A0A0B5H8S9_9CAUD</name>
<dbReference type="Gene3D" id="3.30.1380.10">
    <property type="match status" value="1"/>
</dbReference>
<reference evidence="2 3" key="1">
    <citation type="submission" date="2014-12" db="EMBL/GenBank/DDBJ databases">
        <title>Complete genome sequences of three Vibrio cholerae specific bacteriophages.</title>
        <authorList>
            <person name="Bhandare S.G."/>
            <person name="Warry A."/>
            <person name="Emes R.D."/>
            <person name="Hooton S.P.T."/>
            <person name="Barrow P.A."/>
            <person name="Atterbury R.J."/>
        </authorList>
    </citation>
    <scope>NUCLEOTIDE SEQUENCE [LARGE SCALE GENOMIC DNA]</scope>
</reference>
<dbReference type="SUPFAM" id="SSF55166">
    <property type="entry name" value="Hedgehog/DD-peptidase"/>
    <property type="match status" value="1"/>
</dbReference>
<evidence type="ECO:0000313" key="2">
    <source>
        <dbReference type="EMBL" id="AJF40813.1"/>
    </source>
</evidence>
<feature type="domain" description="Peptidase M15A C-terminal" evidence="1">
    <location>
        <begin position="9"/>
        <end position="118"/>
    </location>
</feature>
<sequence length="127" mass="14216">MSNLWNRGFSRKEFACKCGCGYSTVDAELLEVLVTLKEHFNGATVKIASGCRCEEHNKKVGGRPRKAGERYSGSKHLWGVAADIQVSGVAPSKVADYLEKTYPNKYGIGRYDTFTHIDIEDDAPRRW</sequence>
<evidence type="ECO:0000313" key="3">
    <source>
        <dbReference type="Proteomes" id="UP000031804"/>
    </source>
</evidence>
<evidence type="ECO:0000259" key="1">
    <source>
        <dbReference type="Pfam" id="PF08291"/>
    </source>
</evidence>
<dbReference type="InterPro" id="IPR013230">
    <property type="entry name" value="Peptidase_M15A_C"/>
</dbReference>
<keyword evidence="3" id="KW-1185">Reference proteome</keyword>
<dbReference type="Proteomes" id="UP000031804">
    <property type="component" value="Segment"/>
</dbReference>
<dbReference type="GeneID" id="26634023"/>
<dbReference type="EMBL" id="KP280063">
    <property type="protein sequence ID" value="AJF40813.1"/>
    <property type="molecule type" value="Genomic_DNA"/>
</dbReference>
<accession>A0A0B5H8S9</accession>
<protein>
    <submittedName>
        <fullName evidence="2">Peptidase M15 family protein</fullName>
    </submittedName>
</protein>